<dbReference type="InterPro" id="IPR036867">
    <property type="entry name" value="R3H_dom_sf"/>
</dbReference>
<dbReference type="Gene3D" id="3.30.1370.50">
    <property type="entry name" value="R3H-like domain"/>
    <property type="match status" value="1"/>
</dbReference>
<feature type="domain" description="R3H" evidence="3">
    <location>
        <begin position="653"/>
        <end position="718"/>
    </location>
</feature>
<dbReference type="SUPFAM" id="SSF82708">
    <property type="entry name" value="R3H domain"/>
    <property type="match status" value="1"/>
</dbReference>
<feature type="compositionally biased region" description="Polar residues" evidence="1">
    <location>
        <begin position="9"/>
        <end position="18"/>
    </location>
</feature>
<keyword evidence="5" id="KW-1185">Reference proteome</keyword>
<accession>A0ABD1XX91</accession>
<evidence type="ECO:0000259" key="3">
    <source>
        <dbReference type="PROSITE" id="PS51061"/>
    </source>
</evidence>
<feature type="compositionally biased region" description="Polar residues" evidence="1">
    <location>
        <begin position="89"/>
        <end position="120"/>
    </location>
</feature>
<dbReference type="InterPro" id="IPR001374">
    <property type="entry name" value="R3H_dom"/>
</dbReference>
<feature type="region of interest" description="Disordered" evidence="1">
    <location>
        <begin position="769"/>
        <end position="802"/>
    </location>
</feature>
<dbReference type="AlphaFoldDB" id="A0ABD1XX91"/>
<feature type="compositionally biased region" description="Low complexity" evidence="1">
    <location>
        <begin position="776"/>
        <end position="790"/>
    </location>
</feature>
<feature type="region of interest" description="Disordered" evidence="1">
    <location>
        <begin position="355"/>
        <end position="375"/>
    </location>
</feature>
<dbReference type="PANTHER" id="PTHR47423">
    <property type="entry name" value="G-PATCH DOMAIN CONTAINING PROTEIN"/>
    <property type="match status" value="1"/>
</dbReference>
<feature type="region of interest" description="Disordered" evidence="1">
    <location>
        <begin position="295"/>
        <end position="320"/>
    </location>
</feature>
<proteinExistence type="predicted"/>
<reference evidence="4 5" key="1">
    <citation type="submission" date="2024-09" db="EMBL/GenBank/DDBJ databases">
        <title>Chromosome-scale assembly of Riccia fluitans.</title>
        <authorList>
            <person name="Paukszto L."/>
            <person name="Sawicki J."/>
            <person name="Karawczyk K."/>
            <person name="Piernik-Szablinska J."/>
            <person name="Szczecinska M."/>
            <person name="Mazdziarz M."/>
        </authorList>
    </citation>
    <scope>NUCLEOTIDE SEQUENCE [LARGE SCALE GENOMIC DNA]</scope>
    <source>
        <strain evidence="4">Rf_01</strain>
        <tissue evidence="4">Aerial parts of the thallus</tissue>
    </source>
</reference>
<sequence length="903" mass="99738">MARGKQRKNGSSFVNNLNEDARGRRRGGKGGGRGSVRNFDDYGTPEGNLARGLVELRGRGKKRAETFQLKYSRRYDDLVYTELDKPEISNSMSLRPSSAKPNSSRRQNDGLQNDASNGSNAPVRGNDSLGRKMRKSGTQAYNTVVYNYGKDGFRGKAVTSDEVVVYSSDMDATAEVVLPGTENLAEVIVDRGGNVGKPVATTYSPTEGLTWGLGYVDEQDEILKETANAKQPDENVVRPTSGANPSMGSRPSRKQKGKRKTPVRETGYSRLQNKPRKADPARGFLSIGGMKIYTDDISDVSDDDDSCTDQMDEGFADEDNSYISLSRKDVRLNSKRAKDRRKIKHSSSPDRYRFSAITLDSSDGENDSYESSDSDISDELVEDYLVNCEGLAADIDDPSWVIKNQKSLQYPHIDGMDIADDTSEEEDFDPESLNLPVSGSELEDCLKDRYRTTADVYGRHVTRRKSRDLETGDSDVETEDLEQKAIFGYDSDTSSTGSETEDALLSDDEVRIRDLELDDEARIRDLENSLLRTGEEDMGNSGGFISVSVENETTAGVLPTTSVGTQTLAAAADEPGYENKKFISLRSNTVPKYRSVGQFVSGVMEEVSFAPLVPAQAWPFSRGKSVKKSKGVPGQKKLERQKTIKEKRRERAAKRGFDIDAVNKELEIMVRQKKDVIAFEPMMQNDRKMVHTLAKFYKLNGASQGTTKRRFVVVSVTQNTCMPSGEEKIRLLKFLGKYKYSLENEATSSRPLTGEERRKLSKMRRAARQAFQGMETPVSRKSSTKSPSTSGRFAETSRGRGLEGEEACITHGAAGLPTPGAFMEQMTRSWSPKENSGSSGATVRKTRSNEFACFEAHTTGFASKMMAKMGYVEGRGLGREKQGIAQPLEAVIRPKSLGLGARV</sequence>
<feature type="compositionally biased region" description="Basic residues" evidence="1">
    <location>
        <begin position="251"/>
        <end position="261"/>
    </location>
</feature>
<evidence type="ECO:0000259" key="2">
    <source>
        <dbReference type="PROSITE" id="PS50174"/>
    </source>
</evidence>
<dbReference type="GO" id="GO:0003676">
    <property type="term" value="F:nucleic acid binding"/>
    <property type="evidence" value="ECO:0007669"/>
    <property type="project" value="UniProtKB-UniRule"/>
</dbReference>
<evidence type="ECO:0000313" key="4">
    <source>
        <dbReference type="EMBL" id="KAL2613566.1"/>
    </source>
</evidence>
<gene>
    <name evidence="4" type="ORF">R1flu_025258</name>
</gene>
<protein>
    <recommendedName>
        <fullName evidence="6">Protein SQS1</fullName>
    </recommendedName>
</protein>
<feature type="compositionally biased region" description="Acidic residues" evidence="1">
    <location>
        <begin position="362"/>
        <end position="375"/>
    </location>
</feature>
<dbReference type="PANTHER" id="PTHR47423:SF2">
    <property type="entry name" value="PROTEIN SQS1"/>
    <property type="match status" value="1"/>
</dbReference>
<dbReference type="SMART" id="SM00393">
    <property type="entry name" value="R3H"/>
    <property type="match status" value="1"/>
</dbReference>
<dbReference type="Pfam" id="PF01424">
    <property type="entry name" value="R3H"/>
    <property type="match status" value="1"/>
</dbReference>
<dbReference type="Proteomes" id="UP001605036">
    <property type="component" value="Unassembled WGS sequence"/>
</dbReference>
<feature type="domain" description="G-patch" evidence="2">
    <location>
        <begin position="858"/>
        <end position="903"/>
    </location>
</feature>
<dbReference type="PROSITE" id="PS51061">
    <property type="entry name" value="R3H"/>
    <property type="match status" value="1"/>
</dbReference>
<dbReference type="SMART" id="SM00443">
    <property type="entry name" value="G_patch"/>
    <property type="match status" value="1"/>
</dbReference>
<dbReference type="Pfam" id="PF01585">
    <property type="entry name" value="G-patch"/>
    <property type="match status" value="1"/>
</dbReference>
<feature type="region of interest" description="Disordered" evidence="1">
    <location>
        <begin position="89"/>
        <end position="136"/>
    </location>
</feature>
<evidence type="ECO:0000313" key="5">
    <source>
        <dbReference type="Proteomes" id="UP001605036"/>
    </source>
</evidence>
<organism evidence="4 5">
    <name type="scientific">Riccia fluitans</name>
    <dbReference type="NCBI Taxonomy" id="41844"/>
    <lineage>
        <taxon>Eukaryota</taxon>
        <taxon>Viridiplantae</taxon>
        <taxon>Streptophyta</taxon>
        <taxon>Embryophyta</taxon>
        <taxon>Marchantiophyta</taxon>
        <taxon>Marchantiopsida</taxon>
        <taxon>Marchantiidae</taxon>
        <taxon>Marchantiales</taxon>
        <taxon>Ricciaceae</taxon>
        <taxon>Riccia</taxon>
    </lineage>
</organism>
<feature type="region of interest" description="Disordered" evidence="1">
    <location>
        <begin position="1"/>
        <end position="67"/>
    </location>
</feature>
<feature type="compositionally biased region" description="Acidic residues" evidence="1">
    <location>
        <begin position="296"/>
        <end position="320"/>
    </location>
</feature>
<name>A0ABD1XX91_9MARC</name>
<dbReference type="InterPro" id="IPR000467">
    <property type="entry name" value="G_patch_dom"/>
</dbReference>
<dbReference type="PROSITE" id="PS50174">
    <property type="entry name" value="G_PATCH"/>
    <property type="match status" value="1"/>
</dbReference>
<dbReference type="EMBL" id="JBHFFA010000007">
    <property type="protein sequence ID" value="KAL2613566.1"/>
    <property type="molecule type" value="Genomic_DNA"/>
</dbReference>
<evidence type="ECO:0000256" key="1">
    <source>
        <dbReference type="SAM" id="MobiDB-lite"/>
    </source>
</evidence>
<feature type="region of interest" description="Disordered" evidence="1">
    <location>
        <begin position="226"/>
        <end position="283"/>
    </location>
</feature>
<comment type="caution">
    <text evidence="4">The sequence shown here is derived from an EMBL/GenBank/DDBJ whole genome shotgun (WGS) entry which is preliminary data.</text>
</comment>
<evidence type="ECO:0008006" key="6">
    <source>
        <dbReference type="Google" id="ProtNLM"/>
    </source>
</evidence>